<dbReference type="InterPro" id="IPR004843">
    <property type="entry name" value="Calcineurin-like_PHP"/>
</dbReference>
<reference evidence="2" key="1">
    <citation type="submission" date="2020-03" db="EMBL/GenBank/DDBJ databases">
        <authorList>
            <person name="He L."/>
        </authorList>
    </citation>
    <scope>NUCLEOTIDE SEQUENCE</scope>
    <source>
        <strain evidence="2">CkLH20</strain>
    </source>
</reference>
<dbReference type="Pfam" id="PF00149">
    <property type="entry name" value="Metallophos"/>
    <property type="match status" value="1"/>
</dbReference>
<dbReference type="GO" id="GO:0016787">
    <property type="term" value="F:hydrolase activity"/>
    <property type="evidence" value="ECO:0007669"/>
    <property type="project" value="InterPro"/>
</dbReference>
<evidence type="ECO:0000313" key="3">
    <source>
        <dbReference type="Proteomes" id="UP000781932"/>
    </source>
</evidence>
<sequence>MATSKVRILVLSDTHDTAFPSPSTLPPADVILHCGNMTTKDGLSNYKSALEALSAYDAELKLVIPGNHDVSLDPVWWKHNLEENEDEDDPTKAKAIFSNYHTVHLLDEGLHTFVLQDGRSFTIYASPYTPDFNGNAFTYGPEEDRFNPAPSSAGAEHQHHPIPEGVDVVVTHGPPLVPHAAYLLDKSRDGELLGCAKLWAAIRRTRPRLHCFGHVHEGYGVQCVRWAGEGEGFDLEDVEVGAGEAVDAGDEGKTVLVNAAVMDQGGDGNRRPLVVDLKVSRAGVTLGS</sequence>
<dbReference type="PANTHER" id="PTHR12905:SF0">
    <property type="entry name" value="CALCINEURIN-LIKE PHOSPHOESTERASE DOMAIN-CONTAINING PROTEIN"/>
    <property type="match status" value="1"/>
</dbReference>
<dbReference type="EMBL" id="JAATWM020000031">
    <property type="protein sequence ID" value="KAF9873457.1"/>
    <property type="molecule type" value="Genomic_DNA"/>
</dbReference>
<dbReference type="InterPro" id="IPR029052">
    <property type="entry name" value="Metallo-depent_PP-like"/>
</dbReference>
<dbReference type="AlphaFoldDB" id="A0A9P6I0C1"/>
<keyword evidence="3" id="KW-1185">Reference proteome</keyword>
<dbReference type="PANTHER" id="PTHR12905">
    <property type="entry name" value="METALLOPHOSPHOESTERASE"/>
    <property type="match status" value="1"/>
</dbReference>
<dbReference type="InterPro" id="IPR051693">
    <property type="entry name" value="UPF0046_metallophosphoest"/>
</dbReference>
<protein>
    <submittedName>
        <fullName evidence="2">Ser thr protein phosphatase family protein</fullName>
    </submittedName>
</protein>
<dbReference type="Gene3D" id="3.60.21.10">
    <property type="match status" value="1"/>
</dbReference>
<proteinExistence type="predicted"/>
<evidence type="ECO:0000313" key="2">
    <source>
        <dbReference type="EMBL" id="KAF9873457.1"/>
    </source>
</evidence>
<dbReference type="RefSeq" id="XP_038742918.1">
    <property type="nucleotide sequence ID" value="XM_038891631.1"/>
</dbReference>
<dbReference type="OrthoDB" id="630188at2759"/>
<organism evidence="2 3">
    <name type="scientific">Colletotrichum karsti</name>
    <dbReference type="NCBI Taxonomy" id="1095194"/>
    <lineage>
        <taxon>Eukaryota</taxon>
        <taxon>Fungi</taxon>
        <taxon>Dikarya</taxon>
        <taxon>Ascomycota</taxon>
        <taxon>Pezizomycotina</taxon>
        <taxon>Sordariomycetes</taxon>
        <taxon>Hypocreomycetidae</taxon>
        <taxon>Glomerellales</taxon>
        <taxon>Glomerellaceae</taxon>
        <taxon>Colletotrichum</taxon>
        <taxon>Colletotrichum boninense species complex</taxon>
    </lineage>
</organism>
<name>A0A9P6I0C1_9PEZI</name>
<dbReference type="SUPFAM" id="SSF56300">
    <property type="entry name" value="Metallo-dependent phosphatases"/>
    <property type="match status" value="1"/>
</dbReference>
<dbReference type="Proteomes" id="UP000781932">
    <property type="component" value="Unassembled WGS sequence"/>
</dbReference>
<gene>
    <name evidence="2" type="ORF">CkaCkLH20_08916</name>
</gene>
<evidence type="ECO:0000259" key="1">
    <source>
        <dbReference type="Pfam" id="PF00149"/>
    </source>
</evidence>
<feature type="domain" description="Calcineurin-like phosphoesterase" evidence="1">
    <location>
        <begin position="7"/>
        <end position="217"/>
    </location>
</feature>
<accession>A0A9P6I0C1</accession>
<dbReference type="GeneID" id="62164705"/>
<reference evidence="2" key="2">
    <citation type="submission" date="2020-11" db="EMBL/GenBank/DDBJ databases">
        <title>Whole genome sequencing of Colletotrichum sp.</title>
        <authorList>
            <person name="Li H."/>
        </authorList>
    </citation>
    <scope>NUCLEOTIDE SEQUENCE</scope>
    <source>
        <strain evidence="2">CkLH20</strain>
    </source>
</reference>
<comment type="caution">
    <text evidence="2">The sequence shown here is derived from an EMBL/GenBank/DDBJ whole genome shotgun (WGS) entry which is preliminary data.</text>
</comment>